<gene>
    <name evidence="9" type="ORF">EDD76_111160</name>
</gene>
<dbReference type="InterPro" id="IPR000515">
    <property type="entry name" value="MetI-like"/>
</dbReference>
<dbReference type="Gene3D" id="1.10.3720.10">
    <property type="entry name" value="MetI-like"/>
    <property type="match status" value="1"/>
</dbReference>
<keyword evidence="10" id="KW-1185">Reference proteome</keyword>
<dbReference type="CDD" id="cd06261">
    <property type="entry name" value="TM_PBP2"/>
    <property type="match status" value="1"/>
</dbReference>
<keyword evidence="9" id="KW-0762">Sugar transport</keyword>
<evidence type="ECO:0000256" key="3">
    <source>
        <dbReference type="ARBA" id="ARBA00022475"/>
    </source>
</evidence>
<evidence type="ECO:0000313" key="9">
    <source>
        <dbReference type="EMBL" id="TCL56666.1"/>
    </source>
</evidence>
<evidence type="ECO:0000256" key="5">
    <source>
        <dbReference type="ARBA" id="ARBA00022989"/>
    </source>
</evidence>
<protein>
    <submittedName>
        <fullName evidence="9">Multiple sugar transport system permease protein</fullName>
    </submittedName>
</protein>
<name>A0A4R1QS10_9FIRM</name>
<evidence type="ECO:0000256" key="7">
    <source>
        <dbReference type="RuleBase" id="RU363032"/>
    </source>
</evidence>
<comment type="subcellular location">
    <subcellularLocation>
        <location evidence="1 7">Cell membrane</location>
        <topology evidence="1 7">Multi-pass membrane protein</topology>
    </subcellularLocation>
</comment>
<dbReference type="AlphaFoldDB" id="A0A4R1QS10"/>
<keyword evidence="4 7" id="KW-0812">Transmembrane</keyword>
<dbReference type="GO" id="GO:0055085">
    <property type="term" value="P:transmembrane transport"/>
    <property type="evidence" value="ECO:0007669"/>
    <property type="project" value="InterPro"/>
</dbReference>
<reference evidence="9 10" key="1">
    <citation type="submission" date="2019-03" db="EMBL/GenBank/DDBJ databases">
        <title>Genomic Encyclopedia of Type Strains, Phase IV (KMG-IV): sequencing the most valuable type-strain genomes for metagenomic binning, comparative biology and taxonomic classification.</title>
        <authorList>
            <person name="Goeker M."/>
        </authorList>
    </citation>
    <scope>NUCLEOTIDE SEQUENCE [LARGE SCALE GENOMIC DNA]</scope>
    <source>
        <strain evidence="9 10">DSM 100556</strain>
    </source>
</reference>
<comment type="similarity">
    <text evidence="7">Belongs to the binding-protein-dependent transport system permease family.</text>
</comment>
<keyword evidence="5 7" id="KW-1133">Transmembrane helix</keyword>
<evidence type="ECO:0000256" key="1">
    <source>
        <dbReference type="ARBA" id="ARBA00004651"/>
    </source>
</evidence>
<keyword evidence="6 7" id="KW-0472">Membrane</keyword>
<dbReference type="InterPro" id="IPR035906">
    <property type="entry name" value="MetI-like_sf"/>
</dbReference>
<feature type="transmembrane region" description="Helical" evidence="7">
    <location>
        <begin position="101"/>
        <end position="122"/>
    </location>
</feature>
<dbReference type="PANTHER" id="PTHR43005:SF1">
    <property type="entry name" value="SPERMIDINE_PUTRESCINE TRANSPORT SYSTEM PERMEASE PROTEIN"/>
    <property type="match status" value="1"/>
</dbReference>
<dbReference type="EMBL" id="SLUO01000011">
    <property type="protein sequence ID" value="TCL56666.1"/>
    <property type="molecule type" value="Genomic_DNA"/>
</dbReference>
<accession>A0A4R1QS10</accession>
<dbReference type="GO" id="GO:0005886">
    <property type="term" value="C:plasma membrane"/>
    <property type="evidence" value="ECO:0007669"/>
    <property type="project" value="UniProtKB-SubCell"/>
</dbReference>
<dbReference type="PANTHER" id="PTHR43005">
    <property type="entry name" value="BLR7065 PROTEIN"/>
    <property type="match status" value="1"/>
</dbReference>
<evidence type="ECO:0000313" key="10">
    <source>
        <dbReference type="Proteomes" id="UP000295718"/>
    </source>
</evidence>
<feature type="transmembrane region" description="Helical" evidence="7">
    <location>
        <begin position="28"/>
        <end position="57"/>
    </location>
</feature>
<dbReference type="RefSeq" id="WP_081905916.1">
    <property type="nucleotide sequence ID" value="NZ_JPNB01000001.1"/>
</dbReference>
<feature type="transmembrane region" description="Helical" evidence="7">
    <location>
        <begin position="176"/>
        <end position="194"/>
    </location>
</feature>
<keyword evidence="2 7" id="KW-0813">Transport</keyword>
<evidence type="ECO:0000256" key="4">
    <source>
        <dbReference type="ARBA" id="ARBA00022692"/>
    </source>
</evidence>
<dbReference type="OrthoDB" id="9761387at2"/>
<dbReference type="SUPFAM" id="SSF161098">
    <property type="entry name" value="MetI-like"/>
    <property type="match status" value="1"/>
</dbReference>
<dbReference type="Pfam" id="PF00528">
    <property type="entry name" value="BPD_transp_1"/>
    <property type="match status" value="1"/>
</dbReference>
<feature type="domain" description="ABC transmembrane type-1" evidence="8">
    <location>
        <begin position="97"/>
        <end position="313"/>
    </location>
</feature>
<keyword evidence="3" id="KW-1003">Cell membrane</keyword>
<evidence type="ECO:0000256" key="6">
    <source>
        <dbReference type="ARBA" id="ARBA00023136"/>
    </source>
</evidence>
<dbReference type="STRING" id="1469948.GCA_000732725_01648"/>
<evidence type="ECO:0000259" key="8">
    <source>
        <dbReference type="PROSITE" id="PS50928"/>
    </source>
</evidence>
<organism evidence="9 10">
    <name type="scientific">Kineothrix alysoides</name>
    <dbReference type="NCBI Taxonomy" id="1469948"/>
    <lineage>
        <taxon>Bacteria</taxon>
        <taxon>Bacillati</taxon>
        <taxon>Bacillota</taxon>
        <taxon>Clostridia</taxon>
        <taxon>Lachnospirales</taxon>
        <taxon>Lachnospiraceae</taxon>
        <taxon>Kineothrix</taxon>
    </lineage>
</organism>
<sequence>MNRSKNQSKRIPKRKKTGLWARITENKLAYYLIAPAIVAMILIHFIPIVSGIMMSFLKLNQFTLKKFLKAPFIGLDNYRTILFDQNSTMRSGFFDALRNTAIFGLICSILVLSIALLLAVLLNREFKFRGLARTLLMTPWVVPSFVVGMLWGFMWQNDGIINRILVDVLHLFPSKPYWLTGPAVMVAIIIPTIWRQVPFVMLMLLAGLQQIPDEFYEAAKIDGAGAWRCFRHITLPLLKSVLSIQILNGIISYVYSFNIVAMMFGHGAGFPGKYGDLMMTNINRNSFQIWQFGTGAAATVIVMLCVMGLVAIWYRVFQNDLVVKE</sequence>
<dbReference type="PROSITE" id="PS50928">
    <property type="entry name" value="ABC_TM1"/>
    <property type="match status" value="1"/>
</dbReference>
<comment type="caution">
    <text evidence="9">The sequence shown here is derived from an EMBL/GenBank/DDBJ whole genome shotgun (WGS) entry which is preliminary data.</text>
</comment>
<dbReference type="Proteomes" id="UP000295718">
    <property type="component" value="Unassembled WGS sequence"/>
</dbReference>
<proteinExistence type="inferred from homology"/>
<feature type="transmembrane region" description="Helical" evidence="7">
    <location>
        <begin position="134"/>
        <end position="156"/>
    </location>
</feature>
<evidence type="ECO:0000256" key="2">
    <source>
        <dbReference type="ARBA" id="ARBA00022448"/>
    </source>
</evidence>
<feature type="transmembrane region" description="Helical" evidence="7">
    <location>
        <begin position="289"/>
        <end position="314"/>
    </location>
</feature>
<feature type="transmembrane region" description="Helical" evidence="7">
    <location>
        <begin position="246"/>
        <end position="269"/>
    </location>
</feature>